<keyword evidence="3 5" id="KW-0863">Zinc-finger</keyword>
<proteinExistence type="predicted"/>
<feature type="binding site" evidence="6">
    <location>
        <position position="12"/>
    </location>
    <ligand>
        <name>Zn(2+)</name>
        <dbReference type="ChEBI" id="CHEBI:29105"/>
    </ligand>
</feature>
<keyword evidence="2" id="KW-0677">Repeat</keyword>
<accession>A0A1E1WHL7</accession>
<evidence type="ECO:0000313" key="9">
    <source>
        <dbReference type="EMBL" id="JAT86458.1"/>
    </source>
</evidence>
<dbReference type="GO" id="GO:0008270">
    <property type="term" value="F:zinc ion binding"/>
    <property type="evidence" value="ECO:0007669"/>
    <property type="project" value="UniProtKB-UniRule"/>
</dbReference>
<feature type="binding site" evidence="6">
    <location>
        <position position="9"/>
    </location>
    <ligand>
        <name>Zn(2+)</name>
        <dbReference type="ChEBI" id="CHEBI:29105"/>
    </ligand>
</feature>
<dbReference type="InterPro" id="IPR036236">
    <property type="entry name" value="Znf_C2H2_sf"/>
</dbReference>
<dbReference type="GO" id="GO:0005634">
    <property type="term" value="C:nucleus"/>
    <property type="evidence" value="ECO:0007669"/>
    <property type="project" value="InterPro"/>
</dbReference>
<dbReference type="GO" id="GO:0000977">
    <property type="term" value="F:RNA polymerase II transcription regulatory region sequence-specific DNA binding"/>
    <property type="evidence" value="ECO:0007669"/>
    <property type="project" value="TreeGrafter"/>
</dbReference>
<gene>
    <name evidence="9" type="ORF">g.1823</name>
</gene>
<evidence type="ECO:0000256" key="2">
    <source>
        <dbReference type="ARBA" id="ARBA00022737"/>
    </source>
</evidence>
<dbReference type="Gene3D" id="3.30.160.60">
    <property type="entry name" value="Classic Zinc Finger"/>
    <property type="match status" value="5"/>
</dbReference>
<feature type="domain" description="C2H2-type" evidence="7">
    <location>
        <begin position="166"/>
        <end position="194"/>
    </location>
</feature>
<evidence type="ECO:0000256" key="5">
    <source>
        <dbReference type="PROSITE-ProRule" id="PRU00042"/>
    </source>
</evidence>
<dbReference type="SUPFAM" id="SSF57716">
    <property type="entry name" value="Glucocorticoid receptor-like (DNA-binding domain)"/>
    <property type="match status" value="1"/>
</dbReference>
<dbReference type="SUPFAM" id="SSF57667">
    <property type="entry name" value="beta-beta-alpha zinc fingers"/>
    <property type="match status" value="5"/>
</dbReference>
<dbReference type="OrthoDB" id="6105938at2759"/>
<dbReference type="PROSITE" id="PS50157">
    <property type="entry name" value="ZINC_FINGER_C2H2_2"/>
    <property type="match status" value="8"/>
</dbReference>
<evidence type="ECO:0000256" key="1">
    <source>
        <dbReference type="ARBA" id="ARBA00022723"/>
    </source>
</evidence>
<dbReference type="EMBL" id="GDQN01004596">
    <property type="protein sequence ID" value="JAT86458.1"/>
    <property type="molecule type" value="Transcribed_RNA"/>
</dbReference>
<dbReference type="SMART" id="SM00868">
    <property type="entry name" value="zf-AD"/>
    <property type="match status" value="1"/>
</dbReference>
<evidence type="ECO:0000256" key="4">
    <source>
        <dbReference type="ARBA" id="ARBA00022833"/>
    </source>
</evidence>
<feature type="domain" description="C2H2-type" evidence="7">
    <location>
        <begin position="237"/>
        <end position="264"/>
    </location>
</feature>
<evidence type="ECO:0000259" key="8">
    <source>
        <dbReference type="PROSITE" id="PS51915"/>
    </source>
</evidence>
<feature type="domain" description="C2H2-type" evidence="7">
    <location>
        <begin position="265"/>
        <end position="293"/>
    </location>
</feature>
<evidence type="ECO:0000256" key="6">
    <source>
        <dbReference type="PROSITE-ProRule" id="PRU01263"/>
    </source>
</evidence>
<feature type="domain" description="ZAD" evidence="8">
    <location>
        <begin position="7"/>
        <end position="83"/>
    </location>
</feature>
<dbReference type="Pfam" id="PF00096">
    <property type="entry name" value="zf-C2H2"/>
    <property type="match status" value="2"/>
</dbReference>
<feature type="binding site" evidence="6">
    <location>
        <position position="59"/>
    </location>
    <ligand>
        <name>Zn(2+)</name>
        <dbReference type="ChEBI" id="CHEBI:29105"/>
    </ligand>
</feature>
<dbReference type="Pfam" id="PF07776">
    <property type="entry name" value="zf-AD"/>
    <property type="match status" value="1"/>
</dbReference>
<feature type="domain" description="C2H2-type" evidence="7">
    <location>
        <begin position="435"/>
        <end position="459"/>
    </location>
</feature>
<keyword evidence="4 6" id="KW-0862">Zinc</keyword>
<organism evidence="9">
    <name type="scientific">Pectinophora gossypiella</name>
    <name type="common">Cotton pink bollworm</name>
    <name type="synonym">Depressaria gossypiella</name>
    <dbReference type="NCBI Taxonomy" id="13191"/>
    <lineage>
        <taxon>Eukaryota</taxon>
        <taxon>Metazoa</taxon>
        <taxon>Ecdysozoa</taxon>
        <taxon>Arthropoda</taxon>
        <taxon>Hexapoda</taxon>
        <taxon>Insecta</taxon>
        <taxon>Pterygota</taxon>
        <taxon>Neoptera</taxon>
        <taxon>Endopterygota</taxon>
        <taxon>Lepidoptera</taxon>
        <taxon>Glossata</taxon>
        <taxon>Ditrysia</taxon>
        <taxon>Gelechioidea</taxon>
        <taxon>Gelechiidae</taxon>
        <taxon>Apatetrinae</taxon>
        <taxon>Pectinophora</taxon>
    </lineage>
</organism>
<dbReference type="SMART" id="SM00355">
    <property type="entry name" value="ZnF_C2H2"/>
    <property type="match status" value="10"/>
</dbReference>
<dbReference type="AlphaFoldDB" id="A0A1E1WHL7"/>
<dbReference type="PROSITE" id="PS00028">
    <property type="entry name" value="ZINC_FINGER_C2H2_1"/>
    <property type="match status" value="6"/>
</dbReference>
<reference evidence="9" key="1">
    <citation type="submission" date="2015-09" db="EMBL/GenBank/DDBJ databases">
        <title>De novo assembly of Pectinophora gossypiella (Pink Bollworm) gut transcriptome.</title>
        <authorList>
            <person name="Tassone E.E."/>
        </authorList>
    </citation>
    <scope>NUCLEOTIDE SEQUENCE</scope>
</reference>
<dbReference type="FunFam" id="3.30.160.60:FF:000446">
    <property type="entry name" value="Zinc finger protein"/>
    <property type="match status" value="1"/>
</dbReference>
<evidence type="ECO:0000256" key="3">
    <source>
        <dbReference type="ARBA" id="ARBA00022771"/>
    </source>
</evidence>
<dbReference type="GO" id="GO:0000981">
    <property type="term" value="F:DNA-binding transcription factor activity, RNA polymerase II-specific"/>
    <property type="evidence" value="ECO:0007669"/>
    <property type="project" value="TreeGrafter"/>
</dbReference>
<sequence length="514" mass="59921">MSDEKKGVCRVCLSTSNGKDYVSLYEKHKDYFIFDHINSLANVQIKENDGFPNKICRLCLTELETAIDFRQKCEGSNLILQNGLLTQTPNSIEIFIKKEEPQDGEPPAEEPQECDPAAYLEEDHFFDNSEYNAEDKDFSSSTEFTKNILNKVELGLRKSRSIDLQLQCHDCGSFFKSKCKLRVHWKQVHATANLVCGDCKRRFKSLKAFLRHQKERTKNCLVAKNFRIEGEGRARMFYCKECEYKSIRIKDIATHWVIHTGDRPFKCDLCPKTCTQLSSLTAHKETAHAEYKLEIACHYCGKLIRGRNLIYRHLRTHTDKGIECQVCHKILKNRSCLANHMQRHSGHKSYTCEKCAHSFYTMSELSNHKRMVHHKATNWYKCEQCEYKSLRKCNIKRHTAKHTDTNVACTVCGTFVANTQTLILHQRRHFEEKKNECPFCDKKFYKRDTIRKHVRTKHSDILNANLRTVGFTVKEENLDNKLNKIEKAIDMFVTTENRCKSVSPIHINDEDNLN</sequence>
<dbReference type="PANTHER" id="PTHR24381">
    <property type="entry name" value="ZINC FINGER PROTEIN"/>
    <property type="match status" value="1"/>
</dbReference>
<evidence type="ECO:0000259" key="7">
    <source>
        <dbReference type="PROSITE" id="PS50157"/>
    </source>
</evidence>
<feature type="domain" description="C2H2-type" evidence="7">
    <location>
        <begin position="407"/>
        <end position="434"/>
    </location>
</feature>
<feature type="domain" description="C2H2-type" evidence="7">
    <location>
        <begin position="322"/>
        <end position="349"/>
    </location>
</feature>
<dbReference type="InterPro" id="IPR013087">
    <property type="entry name" value="Znf_C2H2_type"/>
</dbReference>
<feature type="domain" description="C2H2-type" evidence="7">
    <location>
        <begin position="295"/>
        <end position="322"/>
    </location>
</feature>
<dbReference type="PANTHER" id="PTHR24381:SF450">
    <property type="entry name" value="GASTRULA ZINC FINGER PROTEIN XLCGF26.1-LIKE-RELATED"/>
    <property type="match status" value="1"/>
</dbReference>
<dbReference type="Gene3D" id="3.40.1800.20">
    <property type="match status" value="1"/>
</dbReference>
<keyword evidence="1 6" id="KW-0479">Metal-binding</keyword>
<evidence type="ECO:0008006" key="10">
    <source>
        <dbReference type="Google" id="ProtNLM"/>
    </source>
</evidence>
<feature type="domain" description="C2H2-type" evidence="7">
    <location>
        <begin position="350"/>
        <end position="373"/>
    </location>
</feature>
<name>A0A1E1WHL7_PECGO</name>
<protein>
    <recommendedName>
        <fullName evidence="10">Protein krueppel</fullName>
    </recommendedName>
</protein>
<dbReference type="InterPro" id="IPR012934">
    <property type="entry name" value="Znf_AD"/>
</dbReference>
<feature type="binding site" evidence="6">
    <location>
        <position position="56"/>
    </location>
    <ligand>
        <name>Zn(2+)</name>
        <dbReference type="ChEBI" id="CHEBI:29105"/>
    </ligand>
</feature>
<dbReference type="PROSITE" id="PS51915">
    <property type="entry name" value="ZAD"/>
    <property type="match status" value="1"/>
</dbReference>